<protein>
    <recommendedName>
        <fullName evidence="2">SWIM-type domain-containing protein</fullName>
    </recommendedName>
</protein>
<feature type="domain" description="SWIM-type" evidence="2">
    <location>
        <begin position="120"/>
        <end position="199"/>
    </location>
</feature>
<dbReference type="AlphaFoldDB" id="A0A4S3J959"/>
<keyword evidence="1" id="KW-0863">Zinc-finger</keyword>
<dbReference type="Proteomes" id="UP000308092">
    <property type="component" value="Unassembled WGS sequence"/>
</dbReference>
<dbReference type="EMBL" id="QUQM01000004">
    <property type="protein sequence ID" value="KAA8647515.1"/>
    <property type="molecule type" value="Genomic_DNA"/>
</dbReference>
<dbReference type="GeneID" id="54328910"/>
<dbReference type="PROSITE" id="PS50966">
    <property type="entry name" value="ZF_SWIM"/>
    <property type="match status" value="1"/>
</dbReference>
<dbReference type="GO" id="GO:0008270">
    <property type="term" value="F:zinc ion binding"/>
    <property type="evidence" value="ECO:0007669"/>
    <property type="project" value="UniProtKB-KW"/>
</dbReference>
<evidence type="ECO:0000313" key="5">
    <source>
        <dbReference type="Proteomes" id="UP000308092"/>
    </source>
</evidence>
<name>A0A4S3J959_9EURO</name>
<evidence type="ECO:0000259" key="2">
    <source>
        <dbReference type="PROSITE" id="PS50966"/>
    </source>
</evidence>
<evidence type="ECO:0000313" key="4">
    <source>
        <dbReference type="EMBL" id="THC90778.1"/>
    </source>
</evidence>
<dbReference type="VEuPathDB" id="FungiDB:EYZ11_009756"/>
<reference evidence="4 5" key="1">
    <citation type="submission" date="2019-03" db="EMBL/GenBank/DDBJ databases">
        <title>The genome sequence of a newly discovered highly antifungal drug resistant Aspergillus species, Aspergillus tanneri NIH 1004.</title>
        <authorList>
            <person name="Mounaud S."/>
            <person name="Singh I."/>
            <person name="Joardar V."/>
            <person name="Pakala S."/>
            <person name="Pakala S."/>
            <person name="Venepally P."/>
            <person name="Hoover J."/>
            <person name="Nierman W."/>
            <person name="Chung J."/>
            <person name="Losada L."/>
        </authorList>
    </citation>
    <scope>NUCLEOTIDE SEQUENCE [LARGE SCALE GENOMIC DNA]</scope>
    <source>
        <strain evidence="4 5">NIH1004</strain>
    </source>
</reference>
<reference evidence="3 6" key="2">
    <citation type="submission" date="2019-08" db="EMBL/GenBank/DDBJ databases">
        <title>The genome sequence of a newly discovered highly antifungal drug resistant Aspergillus species, Aspergillus tanneri NIH 1004.</title>
        <authorList>
            <person name="Mounaud S."/>
            <person name="Singh I."/>
            <person name="Joardar V."/>
            <person name="Pakala S."/>
            <person name="Pakala S."/>
            <person name="Venepally P."/>
            <person name="Chung J.K."/>
            <person name="Losada L."/>
            <person name="Nierman W.C."/>
        </authorList>
    </citation>
    <scope>NUCLEOTIDE SEQUENCE [LARGE SCALE GENOMIC DNA]</scope>
    <source>
        <strain evidence="3 6">NIH1004</strain>
    </source>
</reference>
<sequence length="230" mass="24522">MENRDDHIALPSFPSFIERLISQLSQYAGATDGQTQTSSAGPLLPELKPLMLTLHCFFPNELLLALDILDRGLVRRIATQLPTQEDLDPSTDPPNISTFFVISASTAPPASTRAVETKGYEVRLQAWNCTCPALTIATFRNSHSSQSGDGDGGGAGYDVVLGEGSPSYYPFGGALTWESSTRMSPPVCKHLLACLLMVRCPGVFAAASKAASLISVSAEELAGWCAGWRG</sequence>
<gene>
    <name evidence="3" type="ORF">ATNIH1004_006208</name>
    <name evidence="4" type="ORF">EYZ11_009756</name>
</gene>
<dbReference type="STRING" id="1220188.A0A4S3J959"/>
<evidence type="ECO:0000313" key="6">
    <source>
        <dbReference type="Proteomes" id="UP000324241"/>
    </source>
</evidence>
<keyword evidence="1" id="KW-0862">Zinc</keyword>
<dbReference type="InterPro" id="IPR007527">
    <property type="entry name" value="Znf_SWIM"/>
</dbReference>
<dbReference type="OrthoDB" id="5413281at2759"/>
<proteinExistence type="predicted"/>
<keyword evidence="1" id="KW-0479">Metal-binding</keyword>
<accession>A0A4S3J959</accession>
<organism evidence="4 5">
    <name type="scientific">Aspergillus tanneri</name>
    <dbReference type="NCBI Taxonomy" id="1220188"/>
    <lineage>
        <taxon>Eukaryota</taxon>
        <taxon>Fungi</taxon>
        <taxon>Dikarya</taxon>
        <taxon>Ascomycota</taxon>
        <taxon>Pezizomycotina</taxon>
        <taxon>Eurotiomycetes</taxon>
        <taxon>Eurotiomycetidae</taxon>
        <taxon>Eurotiales</taxon>
        <taxon>Aspergillaceae</taxon>
        <taxon>Aspergillus</taxon>
        <taxon>Aspergillus subgen. Circumdati</taxon>
    </lineage>
</organism>
<keyword evidence="5" id="KW-1185">Reference proteome</keyword>
<evidence type="ECO:0000313" key="3">
    <source>
        <dbReference type="EMBL" id="KAA8647515.1"/>
    </source>
</evidence>
<dbReference type="EMBL" id="SOSA01000483">
    <property type="protein sequence ID" value="THC90778.1"/>
    <property type="molecule type" value="Genomic_DNA"/>
</dbReference>
<dbReference type="RefSeq" id="XP_033426876.1">
    <property type="nucleotide sequence ID" value="XM_033570844.1"/>
</dbReference>
<evidence type="ECO:0000256" key="1">
    <source>
        <dbReference type="PROSITE-ProRule" id="PRU00325"/>
    </source>
</evidence>
<dbReference type="Proteomes" id="UP000324241">
    <property type="component" value="Unassembled WGS sequence"/>
</dbReference>
<comment type="caution">
    <text evidence="4">The sequence shown here is derived from an EMBL/GenBank/DDBJ whole genome shotgun (WGS) entry which is preliminary data.</text>
</comment>